<reference evidence="1 2" key="1">
    <citation type="submission" date="2018-09" db="EMBL/GenBank/DDBJ databases">
        <title>Mesorhizobium carmichaelinearum sp. nov. isolated from Carmichaelinea spp. root nodules in New Zealand.</title>
        <authorList>
            <person name="De Meyer S.E."/>
        </authorList>
    </citation>
    <scope>NUCLEOTIDE SEQUENCE [LARGE SCALE GENOMIC DNA]</scope>
    <source>
        <strain evidence="1 2">LMG 28313</strain>
    </source>
</reference>
<protein>
    <submittedName>
        <fullName evidence="1">Uncharacterized protein</fullName>
    </submittedName>
</protein>
<keyword evidence="2" id="KW-1185">Reference proteome</keyword>
<gene>
    <name evidence="1" type="ORF">D3242_12335</name>
</gene>
<comment type="caution">
    <text evidence="1">The sequence shown here is derived from an EMBL/GenBank/DDBJ whole genome shotgun (WGS) entry which is preliminary data.</text>
</comment>
<evidence type="ECO:0000313" key="1">
    <source>
        <dbReference type="EMBL" id="RJT34592.1"/>
    </source>
</evidence>
<dbReference type="RefSeq" id="WP_019862958.1">
    <property type="nucleotide sequence ID" value="NZ_CP033507.1"/>
</dbReference>
<name>A0A6M7T8K5_9HYPH</name>
<dbReference type="EMBL" id="QZXA01000004">
    <property type="protein sequence ID" value="RJT34592.1"/>
    <property type="molecule type" value="Genomic_DNA"/>
</dbReference>
<dbReference type="AlphaFoldDB" id="A0A6M7T8K5"/>
<sequence>MTQKEAYEKLMRLCEKQGADLNQFLFDIQEHAAKEDFDKLRRIVGNIMGLGHYKAFEMIAHDVPELTPKWMKQD</sequence>
<accession>A0A6M7T8K5</accession>
<evidence type="ECO:0000313" key="2">
    <source>
        <dbReference type="Proteomes" id="UP000275530"/>
    </source>
</evidence>
<proteinExistence type="predicted"/>
<organism evidence="1 2">
    <name type="scientific">Mesorhizobium jarvisii</name>
    <dbReference type="NCBI Taxonomy" id="1777867"/>
    <lineage>
        <taxon>Bacteria</taxon>
        <taxon>Pseudomonadati</taxon>
        <taxon>Pseudomonadota</taxon>
        <taxon>Alphaproteobacteria</taxon>
        <taxon>Hyphomicrobiales</taxon>
        <taxon>Phyllobacteriaceae</taxon>
        <taxon>Mesorhizobium</taxon>
    </lineage>
</organism>
<dbReference type="Proteomes" id="UP000275530">
    <property type="component" value="Unassembled WGS sequence"/>
</dbReference>